<accession>V9KPK5</accession>
<evidence type="ECO:0000256" key="2">
    <source>
        <dbReference type="ARBA" id="ARBA00022553"/>
    </source>
</evidence>
<evidence type="ECO:0000259" key="23">
    <source>
        <dbReference type="PROSITE" id="PS50090"/>
    </source>
</evidence>
<evidence type="ECO:0000256" key="14">
    <source>
        <dbReference type="ARBA" id="ARBA00053185"/>
    </source>
</evidence>
<feature type="region of interest" description="Disordered" evidence="19">
    <location>
        <begin position="385"/>
        <end position="497"/>
    </location>
</feature>
<feature type="compositionally biased region" description="Acidic residues" evidence="19">
    <location>
        <begin position="402"/>
        <end position="420"/>
    </location>
</feature>
<dbReference type="PROSITE" id="PS51293">
    <property type="entry name" value="SANT"/>
    <property type="match status" value="1"/>
</dbReference>
<dbReference type="GO" id="GO:0051246">
    <property type="term" value="P:regulation of protein metabolic process"/>
    <property type="evidence" value="ECO:0007669"/>
    <property type="project" value="UniProtKB-ARBA"/>
</dbReference>
<dbReference type="PROSITE" id="PS50090">
    <property type="entry name" value="MYB_LIKE"/>
    <property type="match status" value="1"/>
</dbReference>
<dbReference type="GO" id="GO:0003677">
    <property type="term" value="F:DNA binding"/>
    <property type="evidence" value="ECO:0007669"/>
    <property type="project" value="UniProtKB-KW"/>
</dbReference>
<keyword evidence="10 20" id="KW-0472">Membrane</keyword>
<feature type="transmembrane region" description="Helical" evidence="20">
    <location>
        <begin position="133"/>
        <end position="154"/>
    </location>
</feature>
<comment type="subunit">
    <text evidence="16">Interacts (via J domain) with HSPA5. Interacts (via cytosolic domain) with ribosomes. Interacts (via SANT 2 domain) with SERPINA3; the interaction delays the formation of the covalent inhibitory complex SERPINA3-chymotrypsin, but does not alter the catalytic activity of SERPINA3. Interacts (via SANT 2 domain) with ITIH4 (via C-terminus); the interaction protects ITIH4 against in vitro cleavage by kallikrein.</text>
</comment>
<evidence type="ECO:0000256" key="7">
    <source>
        <dbReference type="ARBA" id="ARBA00022848"/>
    </source>
</evidence>
<evidence type="ECO:0000256" key="17">
    <source>
        <dbReference type="ARBA" id="ARBA00071601"/>
    </source>
</evidence>
<dbReference type="FunFam" id="1.10.10.60:FF:000180">
    <property type="entry name" value="DnaJ (Hsp40) homolog, subfamily C, member 2"/>
    <property type="match status" value="1"/>
</dbReference>
<dbReference type="KEGG" id="cmk:103176287"/>
<dbReference type="GO" id="GO:0031965">
    <property type="term" value="C:nuclear membrane"/>
    <property type="evidence" value="ECO:0007669"/>
    <property type="project" value="UniProtKB-SubCell"/>
</dbReference>
<keyword evidence="5" id="KW-0677">Repeat</keyword>
<evidence type="ECO:0000256" key="16">
    <source>
        <dbReference type="ARBA" id="ARBA00065406"/>
    </source>
</evidence>
<dbReference type="PANTHER" id="PTHR44653">
    <property type="entry name" value="DNAJ HOMOLOG SUBFAMILY C MEMBER 1"/>
    <property type="match status" value="1"/>
</dbReference>
<dbReference type="PROSITE" id="PS00636">
    <property type="entry name" value="DNAJ_1"/>
    <property type="match status" value="1"/>
</dbReference>
<keyword evidence="9" id="KW-0238">DNA-binding</keyword>
<feature type="domain" description="Myb-like" evidence="23">
    <location>
        <begin position="491"/>
        <end position="545"/>
    </location>
</feature>
<dbReference type="AlphaFoldDB" id="V9KPK5"/>
<evidence type="ECO:0000256" key="1">
    <source>
        <dbReference type="ARBA" id="ARBA00004115"/>
    </source>
</evidence>
<dbReference type="CDD" id="cd06257">
    <property type="entry name" value="DnaJ"/>
    <property type="match status" value="1"/>
</dbReference>
<evidence type="ECO:0000256" key="12">
    <source>
        <dbReference type="ARBA" id="ARBA00023242"/>
    </source>
</evidence>
<evidence type="ECO:0000256" key="10">
    <source>
        <dbReference type="ARBA" id="ARBA00023136"/>
    </source>
</evidence>
<evidence type="ECO:0000256" key="21">
    <source>
        <dbReference type="SAM" id="SignalP"/>
    </source>
</evidence>
<dbReference type="FunFam" id="1.10.287.110:FF:000044">
    <property type="entry name" value="DnaJ (Hsp40) homolog, subfamily C, member 1"/>
    <property type="match status" value="1"/>
</dbReference>
<feature type="region of interest" description="Disordered" evidence="19">
    <location>
        <begin position="244"/>
        <end position="266"/>
    </location>
</feature>
<dbReference type="InterPro" id="IPR052606">
    <property type="entry name" value="DnaJ_domain_protein"/>
</dbReference>
<keyword evidence="3 20" id="KW-0812">Transmembrane</keyword>
<feature type="signal peptide" evidence="21">
    <location>
        <begin position="1"/>
        <end position="28"/>
    </location>
</feature>
<feature type="chain" id="PRO_5005714538" description="DnaJ homolog subfamily C member 1" evidence="21">
    <location>
        <begin position="29"/>
        <end position="556"/>
    </location>
</feature>
<dbReference type="GO" id="GO:0005789">
    <property type="term" value="C:endoplasmic reticulum membrane"/>
    <property type="evidence" value="ECO:0007669"/>
    <property type="project" value="UniProtKB-SubCell"/>
</dbReference>
<keyword evidence="12" id="KW-0539">Nucleus</keyword>
<dbReference type="InterPro" id="IPR009057">
    <property type="entry name" value="Homeodomain-like_sf"/>
</dbReference>
<organism evidence="25">
    <name type="scientific">Callorhinchus milii</name>
    <name type="common">Ghost shark</name>
    <dbReference type="NCBI Taxonomy" id="7868"/>
    <lineage>
        <taxon>Eukaryota</taxon>
        <taxon>Metazoa</taxon>
        <taxon>Chordata</taxon>
        <taxon>Craniata</taxon>
        <taxon>Vertebrata</taxon>
        <taxon>Chondrichthyes</taxon>
        <taxon>Holocephali</taxon>
        <taxon>Chimaeriformes</taxon>
        <taxon>Callorhinchidae</taxon>
        <taxon>Callorhinchus</taxon>
    </lineage>
</organism>
<dbReference type="InterPro" id="IPR017884">
    <property type="entry name" value="SANT_dom"/>
</dbReference>
<evidence type="ECO:0000259" key="24">
    <source>
        <dbReference type="PROSITE" id="PS51293"/>
    </source>
</evidence>
<evidence type="ECO:0000256" key="8">
    <source>
        <dbReference type="ARBA" id="ARBA00022989"/>
    </source>
</evidence>
<keyword evidence="7" id="KW-0492">Microsome</keyword>
<evidence type="ECO:0000256" key="11">
    <source>
        <dbReference type="ARBA" id="ARBA00023186"/>
    </source>
</evidence>
<feature type="compositionally biased region" description="Polar residues" evidence="19">
    <location>
        <begin position="421"/>
        <end position="434"/>
    </location>
</feature>
<evidence type="ECO:0000256" key="5">
    <source>
        <dbReference type="ARBA" id="ARBA00022737"/>
    </source>
</evidence>
<dbReference type="PRINTS" id="PR00625">
    <property type="entry name" value="JDOMAIN"/>
</dbReference>
<dbReference type="SUPFAM" id="SSF46689">
    <property type="entry name" value="Homeodomain-like"/>
    <property type="match status" value="2"/>
</dbReference>
<evidence type="ECO:0000256" key="9">
    <source>
        <dbReference type="ARBA" id="ARBA00023125"/>
    </source>
</evidence>
<comment type="subcellular location">
    <subcellularLocation>
        <location evidence="1">Endoplasmic reticulum membrane</location>
        <topology evidence="1">Single-pass type I membrane protein</topology>
    </subcellularLocation>
    <subcellularLocation>
        <location evidence="15">Microsome membrane</location>
        <topology evidence="15">Single-pass type I membrane protein</topology>
    </subcellularLocation>
    <subcellularLocation>
        <location evidence="13">Nucleus membrane</location>
        <topology evidence="13">Single-pass type I membrane protein</topology>
    </subcellularLocation>
</comment>
<dbReference type="InterPro" id="IPR036869">
    <property type="entry name" value="J_dom_sf"/>
</dbReference>
<dbReference type="Pfam" id="PF00226">
    <property type="entry name" value="DnaJ"/>
    <property type="match status" value="1"/>
</dbReference>
<dbReference type="InterPro" id="IPR001623">
    <property type="entry name" value="DnaJ_domain"/>
</dbReference>
<dbReference type="CDD" id="cd00167">
    <property type="entry name" value="SANT"/>
    <property type="match status" value="2"/>
</dbReference>
<dbReference type="Pfam" id="PF23082">
    <property type="entry name" value="Myb_DNA-binding_2"/>
    <property type="match status" value="2"/>
</dbReference>
<dbReference type="Gene3D" id="1.10.10.60">
    <property type="entry name" value="Homeodomain-like"/>
    <property type="match status" value="2"/>
</dbReference>
<dbReference type="GeneID" id="103176287"/>
<proteinExistence type="evidence at transcript level"/>
<dbReference type="OrthoDB" id="1420887at2759"/>
<dbReference type="EMBL" id="JW867481">
    <property type="protein sequence ID" value="AFO99998.1"/>
    <property type="molecule type" value="mRNA"/>
</dbReference>
<dbReference type="InterPro" id="IPR018253">
    <property type="entry name" value="DnaJ_domain_CS"/>
</dbReference>
<comment type="function">
    <text evidence="14">May modulate protein synthesis.</text>
</comment>
<dbReference type="CTD" id="64215"/>
<evidence type="ECO:0000313" key="25">
    <source>
        <dbReference type="EMBL" id="AFO99998.1"/>
    </source>
</evidence>
<evidence type="ECO:0000256" key="3">
    <source>
        <dbReference type="ARBA" id="ARBA00022692"/>
    </source>
</evidence>
<dbReference type="SUPFAM" id="SSF46565">
    <property type="entry name" value="Chaperone J-domain"/>
    <property type="match status" value="1"/>
</dbReference>
<dbReference type="SMART" id="SM00717">
    <property type="entry name" value="SANT"/>
    <property type="match status" value="2"/>
</dbReference>
<reference evidence="25" key="1">
    <citation type="journal article" date="2014" name="Nature">
        <title>Elephant shark genome provides unique insights into gnathostome evolution.</title>
        <authorList>
            <consortium name="International Elephant Shark Genome Sequencing Consortium"/>
            <person name="Venkatesh B."/>
            <person name="Lee A.P."/>
            <person name="Ravi V."/>
            <person name="Maurya A.K."/>
            <person name="Lian M.M."/>
            <person name="Swann J.B."/>
            <person name="Ohta Y."/>
            <person name="Flajnik M.F."/>
            <person name="Sutoh Y."/>
            <person name="Kasahara M."/>
            <person name="Hoon S."/>
            <person name="Gangu V."/>
            <person name="Roy S.W."/>
            <person name="Irimia M."/>
            <person name="Korzh V."/>
            <person name="Kondrychyn I."/>
            <person name="Lim Z.W."/>
            <person name="Tay B.H."/>
            <person name="Tohari S."/>
            <person name="Kong K.W."/>
            <person name="Ho S."/>
            <person name="Lorente-Galdos B."/>
            <person name="Quilez J."/>
            <person name="Marques-Bonet T."/>
            <person name="Raney B.J."/>
            <person name="Ingham P.W."/>
            <person name="Tay A."/>
            <person name="Hillier L.W."/>
            <person name="Minx P."/>
            <person name="Boehm T."/>
            <person name="Wilson R.K."/>
            <person name="Brenner S."/>
            <person name="Warren W.C."/>
        </authorList>
    </citation>
    <scope>NUCLEOTIDE SEQUENCE</scope>
    <source>
        <tissue evidence="25">Liver</tissue>
    </source>
</reference>
<name>V9KPK5_CALMI</name>
<dbReference type="PANTHER" id="PTHR44653:SF2">
    <property type="entry name" value="DNAJ HOMOLOG SUBFAMILY C MEMBER 1"/>
    <property type="match status" value="1"/>
</dbReference>
<dbReference type="InterPro" id="IPR001005">
    <property type="entry name" value="SANT/Myb"/>
</dbReference>
<dbReference type="PROSITE" id="PS50076">
    <property type="entry name" value="DNAJ_2"/>
    <property type="match status" value="1"/>
</dbReference>
<evidence type="ECO:0000259" key="22">
    <source>
        <dbReference type="PROSITE" id="PS50076"/>
    </source>
</evidence>
<sequence length="556" mass="64263">MAARGGRLGRLVAAAALLVLLTCGRCSASWDLELFDLVEEVPRDFYSFLDIKQDASSTDIRKAYRKMSLILHPDKNKDENAETQFRQLVAIYEVLKDDEKRQRYDDVLANGLPDWRQPVFYYRRVRKMSNAELSLLLFVILTVGHYAVVWSIYLEKQLDDLLSRKKREKKKKANSKIVDEGKTTGCLEKNERSIVKPQWQDLLPCQIGIWFYCALKSLPQRYQDAMDLYQEWKEMKVKEKEEAEAQAQFEAGHKEKKPKVKKPKSEFPVYTASTSGASSVYATLHDQASTIEDIEEQMADWLDNSTKLQKKKAPEWTEEDLGQLTRSMVKFPGGTPGRWEKIAHELGRSVADVTTKAKQVKDSVLSTPGTVKLYELKTASQTVKYEKHGIAPPDDIISKREEEEEKEEKEIEEDYEDEFENSNSQDNYTGTLSGETRPRKRKIAKPAETAFLIPEPEQKQRGRRQRDFDNTELDNDDDSDEEKKRKGKLRSSEETTEVWNQNQQKLLELALQQHPKGTAERWDKIAKCVPGKTKEECMTRYKLLAELVMKRKQAKS</sequence>
<evidence type="ECO:0000256" key="15">
    <source>
        <dbReference type="ARBA" id="ARBA00060390"/>
    </source>
</evidence>
<feature type="domain" description="J" evidence="22">
    <location>
        <begin position="44"/>
        <end position="108"/>
    </location>
</feature>
<dbReference type="RefSeq" id="XP_042187838.1">
    <property type="nucleotide sequence ID" value="XM_042331904.1"/>
</dbReference>
<feature type="compositionally biased region" description="Acidic residues" evidence="19">
    <location>
        <begin position="470"/>
        <end position="480"/>
    </location>
</feature>
<feature type="domain" description="SANT" evidence="24">
    <location>
        <begin position="494"/>
        <end position="549"/>
    </location>
</feature>
<evidence type="ECO:0000256" key="4">
    <source>
        <dbReference type="ARBA" id="ARBA00022729"/>
    </source>
</evidence>
<keyword evidence="4 21" id="KW-0732">Signal</keyword>
<evidence type="ECO:0000256" key="13">
    <source>
        <dbReference type="ARBA" id="ARBA00046292"/>
    </source>
</evidence>
<protein>
    <recommendedName>
        <fullName evidence="17">DnaJ homolog subfamily C member 1</fullName>
    </recommendedName>
    <alternativeName>
        <fullName evidence="18">DnaJ protein homolog MTJ1</fullName>
    </alternativeName>
</protein>
<evidence type="ECO:0000256" key="18">
    <source>
        <dbReference type="ARBA" id="ARBA00082566"/>
    </source>
</evidence>
<keyword evidence="6" id="KW-0256">Endoplasmic reticulum</keyword>
<dbReference type="Gene3D" id="1.10.287.110">
    <property type="entry name" value="DnaJ domain"/>
    <property type="match status" value="1"/>
</dbReference>
<feature type="compositionally biased region" description="Basic and acidic residues" evidence="19">
    <location>
        <begin position="456"/>
        <end position="469"/>
    </location>
</feature>
<dbReference type="SMART" id="SM00271">
    <property type="entry name" value="DnaJ"/>
    <property type="match status" value="1"/>
</dbReference>
<keyword evidence="2" id="KW-0597">Phosphoprotein</keyword>
<keyword evidence="8 20" id="KW-1133">Transmembrane helix</keyword>
<keyword evidence="11" id="KW-0143">Chaperone</keyword>
<evidence type="ECO:0000256" key="6">
    <source>
        <dbReference type="ARBA" id="ARBA00022824"/>
    </source>
</evidence>
<evidence type="ECO:0000256" key="20">
    <source>
        <dbReference type="SAM" id="Phobius"/>
    </source>
</evidence>
<evidence type="ECO:0000256" key="19">
    <source>
        <dbReference type="SAM" id="MobiDB-lite"/>
    </source>
</evidence>